<dbReference type="GeneID" id="35559327"/>
<reference evidence="3" key="1">
    <citation type="journal article" date="2010" name="BMC Genomics">
        <title>Clostridium sticklandii, a specialist in amino acid degradation:revisiting its metabolism through its genome sequence.</title>
        <authorList>
            <person name="Fonknechten N."/>
            <person name="Chaussonnerie S."/>
            <person name="Tricot S."/>
            <person name="Lajus A."/>
            <person name="Andreesen J.R."/>
            <person name="Perchat N."/>
            <person name="Pelletier E."/>
            <person name="Gouyvenoux M."/>
            <person name="Barbe V."/>
            <person name="Salanoubat M."/>
            <person name="Le Paslier D."/>
            <person name="Weissenbach J."/>
            <person name="Cohen G.N."/>
            <person name="Kreimeyer A."/>
        </authorList>
    </citation>
    <scope>NUCLEOTIDE SEQUENCE [LARGE SCALE GENOMIC DNA]</scope>
    <source>
        <strain evidence="3">ATCC 12662 / DSM 519 / JCM 1433 / CCUG 9281 / NCIMB 10654 / HF</strain>
    </source>
</reference>
<keyword evidence="1" id="KW-1133">Transmembrane helix</keyword>
<name>E3PS33_ACESD</name>
<dbReference type="EMBL" id="FP565809">
    <property type="protein sequence ID" value="CBH21687.1"/>
    <property type="molecule type" value="Genomic_DNA"/>
</dbReference>
<evidence type="ECO:0000313" key="3">
    <source>
        <dbReference type="Proteomes" id="UP000007041"/>
    </source>
</evidence>
<feature type="transmembrane region" description="Helical" evidence="1">
    <location>
        <begin position="76"/>
        <end position="96"/>
    </location>
</feature>
<feature type="transmembrane region" description="Helical" evidence="1">
    <location>
        <begin position="12"/>
        <end position="32"/>
    </location>
</feature>
<feature type="transmembrane region" description="Helical" evidence="1">
    <location>
        <begin position="52"/>
        <end position="70"/>
    </location>
</feature>
<feature type="transmembrane region" description="Helical" evidence="1">
    <location>
        <begin position="198"/>
        <end position="227"/>
    </location>
</feature>
<dbReference type="BioCyc" id="CSTI499177:GJE9-1619-MONOMER"/>
<organism evidence="2 3">
    <name type="scientific">Acetoanaerobium sticklandii (strain ATCC 12662 / DSM 519 / JCM 1433 / CCUG 9281 / NCIMB 10654 / HF)</name>
    <name type="common">Clostridium sticklandii</name>
    <dbReference type="NCBI Taxonomy" id="499177"/>
    <lineage>
        <taxon>Bacteria</taxon>
        <taxon>Bacillati</taxon>
        <taxon>Bacillota</taxon>
        <taxon>Clostridia</taxon>
        <taxon>Peptostreptococcales</taxon>
        <taxon>Filifactoraceae</taxon>
        <taxon>Acetoanaerobium</taxon>
    </lineage>
</organism>
<feature type="transmembrane region" description="Helical" evidence="1">
    <location>
        <begin position="169"/>
        <end position="186"/>
    </location>
</feature>
<keyword evidence="1" id="KW-0812">Transmembrane</keyword>
<keyword evidence="1" id="KW-0472">Membrane</keyword>
<proteinExistence type="predicted"/>
<dbReference type="STRING" id="1511.CLOST_1567"/>
<dbReference type="Proteomes" id="UP000007041">
    <property type="component" value="Chromosome"/>
</dbReference>
<dbReference type="HOGENOM" id="CLU_1105661_0_0_9"/>
<evidence type="ECO:0000313" key="2">
    <source>
        <dbReference type="EMBL" id="CBH21687.1"/>
    </source>
</evidence>
<accession>E3PS33</accession>
<dbReference type="AlphaFoldDB" id="E3PS33"/>
<sequence>MPKEILNNIISFLYLFALPIILLLLLEILKTIILKKESIITLLKRLCSQREILFAILFSFIVLFLNFYFTNWVSNSFVIIFVYLVFYIIFSIAKFVKKSYINLKIKKLYYIYRDCEYINRILNIHIKNYTYEDTYKNQDYITKLYKYPEHVIIFFLENLKSYSNNNNSTIMALIFLMIGSIMGNPINENLSEFITDDFLVNLLLPILTITIFSAFFYIWVYFVMLIVDNEESEIDKKINLLTLHLNNIDTS</sequence>
<dbReference type="RefSeq" id="WP_013361780.1">
    <property type="nucleotide sequence ID" value="NC_014614.1"/>
</dbReference>
<dbReference type="KEGG" id="cst:CLOST_1567"/>
<keyword evidence="3" id="KW-1185">Reference proteome</keyword>
<gene>
    <name evidence="2" type="ordered locus">CLOST_1567</name>
</gene>
<protein>
    <submittedName>
        <fullName evidence="2">Uncharacterized protein</fullName>
    </submittedName>
</protein>
<evidence type="ECO:0000256" key="1">
    <source>
        <dbReference type="SAM" id="Phobius"/>
    </source>
</evidence>